<dbReference type="EMBL" id="DQ183185">
    <property type="protein sequence ID" value="ABA64558.1"/>
    <property type="molecule type" value="Genomic_DNA"/>
</dbReference>
<organism evidence="1">
    <name type="scientific">Saccharolobus solfataricus (strain ATCC 35092 / DSM 1617 / JCM 11322 / P2)</name>
    <name type="common">Sulfolobus solfataricus</name>
    <dbReference type="NCBI Taxonomy" id="273057"/>
    <lineage>
        <taxon>Archaea</taxon>
        <taxon>Thermoproteota</taxon>
        <taxon>Thermoprotei</taxon>
        <taxon>Sulfolobales</taxon>
        <taxon>Sulfolobaceae</taxon>
        <taxon>Saccharolobus</taxon>
    </lineage>
</organism>
<name>A5GXY0_SACS2</name>
<reference evidence="1" key="1">
    <citation type="journal article" date="2007" name="Virology">
        <title>A novel Sulfolobus non-conjugative extrachromosomal genetic element capable of integration into the host genome and spreading in the presence of a fusellovirus.</title>
        <authorList>
            <person name="Wang Y."/>
            <person name="Duan Z."/>
            <person name="Zhu H."/>
            <person name="Guo X."/>
            <person name="Wang Z."/>
            <person name="Zhou J."/>
            <person name="She Q."/>
            <person name="Huang L."/>
        </authorList>
    </citation>
    <scope>NUCLEOTIDE SEQUENCE</scope>
    <source>
        <strain evidence="1">P2</strain>
        <plasmid evidence="1">pSSVi</plasmid>
    </source>
</reference>
<sequence length="150" mass="17684">MTKVICPVCGKLVEIKEVKLDKDKIVKDINEERTPMDYAMRNYEKLNEDEMKRVLKRIAGKNAKFLISNFNELKDLAYELQNKTLNIRFSDGHTYVIHMYYILEVMRYMALAPSIRDFIESKKIPGENDEIKMIIAYFLIALNPIDDKEK</sequence>
<geneLocation type="plasmid" evidence="1">
    <name>pSSVi</name>
</geneLocation>
<proteinExistence type="predicted"/>
<keyword evidence="1" id="KW-0614">Plasmid</keyword>
<dbReference type="RefSeq" id="WP_012954644.1">
    <property type="nucleotide sequence ID" value="NC_013777.1"/>
</dbReference>
<protein>
    <submittedName>
        <fullName evidence="1">Uncharacterized protein</fullName>
    </submittedName>
</protein>
<evidence type="ECO:0000313" key="1">
    <source>
        <dbReference type="EMBL" id="ABA64558.1"/>
    </source>
</evidence>
<dbReference type="AlphaFoldDB" id="A5GXY0"/>
<accession>A5GXY0</accession>